<name>A0A485LMX2_9STRA</name>
<reference evidence="2" key="2">
    <citation type="submission" date="2019-06" db="EMBL/GenBank/DDBJ databases">
        <title>Genomics analysis of Aphanomyces spp. identifies a new class of oomycete effector associated with host adaptation.</title>
        <authorList>
            <person name="Gaulin E."/>
        </authorList>
    </citation>
    <scope>NUCLEOTIDE SEQUENCE</scope>
    <source>
        <strain evidence="2">CBS 578.67</strain>
    </source>
</reference>
<dbReference type="EMBL" id="VJMH01007273">
    <property type="protein sequence ID" value="KAF0684555.1"/>
    <property type="molecule type" value="Genomic_DNA"/>
</dbReference>
<reference evidence="3 4" key="1">
    <citation type="submission" date="2019-03" db="EMBL/GenBank/DDBJ databases">
        <authorList>
            <person name="Gaulin E."/>
            <person name="Dumas B."/>
        </authorList>
    </citation>
    <scope>NUCLEOTIDE SEQUENCE [LARGE SCALE GENOMIC DNA]</scope>
    <source>
        <strain evidence="3">CBS 568.67</strain>
    </source>
</reference>
<organism evidence="3 4">
    <name type="scientific">Aphanomyces stellatus</name>
    <dbReference type="NCBI Taxonomy" id="120398"/>
    <lineage>
        <taxon>Eukaryota</taxon>
        <taxon>Sar</taxon>
        <taxon>Stramenopiles</taxon>
        <taxon>Oomycota</taxon>
        <taxon>Saprolegniomycetes</taxon>
        <taxon>Saprolegniales</taxon>
        <taxon>Verrucalvaceae</taxon>
        <taxon>Aphanomyces</taxon>
    </lineage>
</organism>
<accession>A0A485LMX2</accession>
<evidence type="ECO:0000313" key="4">
    <source>
        <dbReference type="Proteomes" id="UP000332933"/>
    </source>
</evidence>
<dbReference type="EMBL" id="CAADRA010007299">
    <property type="protein sequence ID" value="VFU00118.1"/>
    <property type="molecule type" value="Genomic_DNA"/>
</dbReference>
<dbReference type="AlphaFoldDB" id="A0A485LMX2"/>
<proteinExistence type="predicted"/>
<protein>
    <submittedName>
        <fullName evidence="3">Aste57867_23473 protein</fullName>
    </submittedName>
</protein>
<dbReference type="Proteomes" id="UP000332933">
    <property type="component" value="Unassembled WGS sequence"/>
</dbReference>
<evidence type="ECO:0000313" key="3">
    <source>
        <dbReference type="EMBL" id="VFU00118.1"/>
    </source>
</evidence>
<gene>
    <name evidence="3" type="primary">Aste57867_23473</name>
    <name evidence="2" type="ORF">As57867_023402</name>
    <name evidence="3" type="ORF">ASTE57867_23473</name>
</gene>
<sequence>MHEKSATIGDIVNNAPNEHSHSNKTPAVSLKGVPILTPSQVLRPSGRLAARKSVVEQIPNTSIPSFQQCIYEFNALIDADVQGGLSFETSDDVIAHDIQRLTVMLGMRFFVQDKPCTRDEIQYGWNPFMNTFSIRRND</sequence>
<evidence type="ECO:0000313" key="2">
    <source>
        <dbReference type="EMBL" id="KAF0684555.1"/>
    </source>
</evidence>
<feature type="region of interest" description="Disordered" evidence="1">
    <location>
        <begin position="1"/>
        <end position="26"/>
    </location>
</feature>
<evidence type="ECO:0000256" key="1">
    <source>
        <dbReference type="SAM" id="MobiDB-lite"/>
    </source>
</evidence>
<keyword evidence="4" id="KW-1185">Reference proteome</keyword>